<dbReference type="EMBL" id="JAIWYP010000010">
    <property type="protein sequence ID" value="KAH3754704.1"/>
    <property type="molecule type" value="Genomic_DNA"/>
</dbReference>
<comment type="caution">
    <text evidence="2">The sequence shown here is derived from an EMBL/GenBank/DDBJ whole genome shotgun (WGS) entry which is preliminary data.</text>
</comment>
<protein>
    <submittedName>
        <fullName evidence="2">Uncharacterized protein</fullName>
    </submittedName>
</protein>
<reference evidence="2" key="1">
    <citation type="journal article" date="2019" name="bioRxiv">
        <title>The Genome of the Zebra Mussel, Dreissena polymorpha: A Resource for Invasive Species Research.</title>
        <authorList>
            <person name="McCartney M.A."/>
            <person name="Auch B."/>
            <person name="Kono T."/>
            <person name="Mallez S."/>
            <person name="Zhang Y."/>
            <person name="Obille A."/>
            <person name="Becker A."/>
            <person name="Abrahante J.E."/>
            <person name="Garbe J."/>
            <person name="Badalamenti J.P."/>
            <person name="Herman A."/>
            <person name="Mangelson H."/>
            <person name="Liachko I."/>
            <person name="Sullivan S."/>
            <person name="Sone E.D."/>
            <person name="Koren S."/>
            <person name="Silverstein K.A.T."/>
            <person name="Beckman K.B."/>
            <person name="Gohl D.M."/>
        </authorList>
    </citation>
    <scope>NUCLEOTIDE SEQUENCE</scope>
    <source>
        <strain evidence="2">Duluth1</strain>
        <tissue evidence="2">Whole animal</tissue>
    </source>
</reference>
<keyword evidence="3" id="KW-1185">Reference proteome</keyword>
<dbReference type="Proteomes" id="UP000828390">
    <property type="component" value="Unassembled WGS sequence"/>
</dbReference>
<reference evidence="2" key="2">
    <citation type="submission" date="2020-11" db="EMBL/GenBank/DDBJ databases">
        <authorList>
            <person name="McCartney M.A."/>
            <person name="Auch B."/>
            <person name="Kono T."/>
            <person name="Mallez S."/>
            <person name="Becker A."/>
            <person name="Gohl D.M."/>
            <person name="Silverstein K.A.T."/>
            <person name="Koren S."/>
            <person name="Bechman K.B."/>
            <person name="Herman A."/>
            <person name="Abrahante J.E."/>
            <person name="Garbe J."/>
        </authorList>
    </citation>
    <scope>NUCLEOTIDE SEQUENCE</scope>
    <source>
        <strain evidence="2">Duluth1</strain>
        <tissue evidence="2">Whole animal</tissue>
    </source>
</reference>
<organism evidence="2 3">
    <name type="scientific">Dreissena polymorpha</name>
    <name type="common">Zebra mussel</name>
    <name type="synonym">Mytilus polymorpha</name>
    <dbReference type="NCBI Taxonomy" id="45954"/>
    <lineage>
        <taxon>Eukaryota</taxon>
        <taxon>Metazoa</taxon>
        <taxon>Spiralia</taxon>
        <taxon>Lophotrochozoa</taxon>
        <taxon>Mollusca</taxon>
        <taxon>Bivalvia</taxon>
        <taxon>Autobranchia</taxon>
        <taxon>Heteroconchia</taxon>
        <taxon>Euheterodonta</taxon>
        <taxon>Imparidentia</taxon>
        <taxon>Neoheterodontei</taxon>
        <taxon>Myida</taxon>
        <taxon>Dreissenoidea</taxon>
        <taxon>Dreissenidae</taxon>
        <taxon>Dreissena</taxon>
    </lineage>
</organism>
<evidence type="ECO:0000256" key="1">
    <source>
        <dbReference type="SAM" id="MobiDB-lite"/>
    </source>
</evidence>
<gene>
    <name evidence="2" type="ORF">DPMN_189385</name>
</gene>
<evidence type="ECO:0000313" key="2">
    <source>
        <dbReference type="EMBL" id="KAH3754704.1"/>
    </source>
</evidence>
<proteinExistence type="predicted"/>
<evidence type="ECO:0000313" key="3">
    <source>
        <dbReference type="Proteomes" id="UP000828390"/>
    </source>
</evidence>
<feature type="compositionally biased region" description="Acidic residues" evidence="1">
    <location>
        <begin position="17"/>
        <end position="30"/>
    </location>
</feature>
<sequence>MLAKSPAISGNNLVPEDAADNDDSDTCEDSDLDEVDLLRDIENPGIYIKRIVKSETAKTGRAKKK</sequence>
<accession>A0A9D4IAZ1</accession>
<name>A0A9D4IAZ1_DREPO</name>
<feature type="region of interest" description="Disordered" evidence="1">
    <location>
        <begin position="1"/>
        <end position="30"/>
    </location>
</feature>
<dbReference type="AlphaFoldDB" id="A0A9D4IAZ1"/>